<sequence>MKVWMIAAAVVLLSACTSTLPAPIDSKSVVLFSRDSTHTLVASKLNGERVESGRYFSVLSGHNRLEVLVVGESGKNYTFNRFVLIDYDNFSKASTYKISVADRGVTKALQLIDENGVLLGESSF</sequence>
<organism evidence="2 3">
    <name type="scientific">Phytopseudomonas flavescens</name>
    <dbReference type="NCBI Taxonomy" id="29435"/>
    <lineage>
        <taxon>Bacteria</taxon>
        <taxon>Pseudomonadati</taxon>
        <taxon>Pseudomonadota</taxon>
        <taxon>Gammaproteobacteria</taxon>
        <taxon>Pseudomonadales</taxon>
        <taxon>Pseudomonadaceae</taxon>
        <taxon>Phytopseudomonas</taxon>
    </lineage>
</organism>
<dbReference type="PROSITE" id="PS51257">
    <property type="entry name" value="PROKAR_LIPOPROTEIN"/>
    <property type="match status" value="1"/>
</dbReference>
<keyword evidence="3" id="KW-1185">Reference proteome</keyword>
<protein>
    <recommendedName>
        <fullName evidence="4">DUF2846 domain-containing protein</fullName>
    </recommendedName>
</protein>
<feature type="chain" id="PRO_5031438254" description="DUF2846 domain-containing protein" evidence="1">
    <location>
        <begin position="22"/>
        <end position="124"/>
    </location>
</feature>
<proteinExistence type="predicted"/>
<evidence type="ECO:0000313" key="3">
    <source>
        <dbReference type="Proteomes" id="UP000578688"/>
    </source>
</evidence>
<dbReference type="RefSeq" id="WP_179537913.1">
    <property type="nucleotide sequence ID" value="NZ_JACBYV010000001.1"/>
</dbReference>
<dbReference type="EMBL" id="JACBYV010000001">
    <property type="protein sequence ID" value="NYH72282.1"/>
    <property type="molecule type" value="Genomic_DNA"/>
</dbReference>
<accession>A0A7Y9XJA4</accession>
<dbReference type="AlphaFoldDB" id="A0A7Y9XJA4"/>
<feature type="signal peptide" evidence="1">
    <location>
        <begin position="1"/>
        <end position="21"/>
    </location>
</feature>
<evidence type="ECO:0008006" key="4">
    <source>
        <dbReference type="Google" id="ProtNLM"/>
    </source>
</evidence>
<evidence type="ECO:0000313" key="2">
    <source>
        <dbReference type="EMBL" id="NYH72282.1"/>
    </source>
</evidence>
<keyword evidence="1" id="KW-0732">Signal</keyword>
<comment type="caution">
    <text evidence="2">The sequence shown here is derived from an EMBL/GenBank/DDBJ whole genome shotgun (WGS) entry which is preliminary data.</text>
</comment>
<gene>
    <name evidence="2" type="ORF">FHR27_000892</name>
</gene>
<evidence type="ECO:0000256" key="1">
    <source>
        <dbReference type="SAM" id="SignalP"/>
    </source>
</evidence>
<reference evidence="2 3" key="1">
    <citation type="submission" date="2020-07" db="EMBL/GenBank/DDBJ databases">
        <title>Genomic analyses of the natural microbiome of Caenorhabditis elegans.</title>
        <authorList>
            <person name="Samuel B."/>
        </authorList>
    </citation>
    <scope>NUCLEOTIDE SEQUENCE [LARGE SCALE GENOMIC DNA]</scope>
    <source>
        <strain evidence="2 3">BIGb0408</strain>
    </source>
</reference>
<dbReference type="Proteomes" id="UP000578688">
    <property type="component" value="Unassembled WGS sequence"/>
</dbReference>
<name>A0A7Y9XJA4_9GAMM</name>